<name>A0ABS7A2Z0_9PROT</name>
<sequence length="504" mass="52360">MKVRIGQDDVLALDCVQPLGGGHVFVQGWLSWPRGTATPVLGLRAGDLPLESLAHVLYDRSDLTGAMDDGRNSRGFILVAGPPAGTRLAGEFHFTVGTDEVAMPATRLGAPVAELLARQPWGAVFDLIAAAAADSRLRTLLVPEGGGAGALDRWIASVPRLATPVENQGGLAHVEAAATALGECVVAVTLPRPLGPQEELRVVALAEDRDRRLPVRLEGPPPLRAEHGVRLYGRLPAGSGLPVASFDLLVGLQHPGGGAWFRTAPRLIPAPAFLAALQHPHGDGNAADGFAWLHGVLEMRRAAFDVAFHAALASCAPRGMPGEAPVVAVLHDMDDRFAARLVFLAAAEIERRAAEVVVVGAPGPAAEVADVFLQRGRIPVRVGLDLPGAVRRGTYARARLVPIEPAALAEALETGGLDALFARGIDGAALAPVLRLAGAAGSLDGGDAIARLARLLAGLEGGSGLRHRGMPLVGAAGHLVTEHLAALWRDAAPALRARASHEPR</sequence>
<reference evidence="1 2" key="1">
    <citation type="submission" date="2021-07" db="EMBL/GenBank/DDBJ databases">
        <authorList>
            <person name="So Y."/>
        </authorList>
    </citation>
    <scope>NUCLEOTIDE SEQUENCE [LARGE SCALE GENOMIC DNA]</scope>
    <source>
        <strain evidence="1 2">HJA6</strain>
    </source>
</reference>
<proteinExistence type="predicted"/>
<dbReference type="EMBL" id="JAHYBZ010000001">
    <property type="protein sequence ID" value="MBW6396661.1"/>
    <property type="molecule type" value="Genomic_DNA"/>
</dbReference>
<dbReference type="Proteomes" id="UP001196565">
    <property type="component" value="Unassembled WGS sequence"/>
</dbReference>
<protein>
    <submittedName>
        <fullName evidence="1">Uncharacterized protein</fullName>
    </submittedName>
</protein>
<organism evidence="1 2">
    <name type="scientific">Roseomonas alba</name>
    <dbReference type="NCBI Taxonomy" id="2846776"/>
    <lineage>
        <taxon>Bacteria</taxon>
        <taxon>Pseudomonadati</taxon>
        <taxon>Pseudomonadota</taxon>
        <taxon>Alphaproteobacteria</taxon>
        <taxon>Acetobacterales</taxon>
        <taxon>Roseomonadaceae</taxon>
        <taxon>Roseomonas</taxon>
    </lineage>
</organism>
<comment type="caution">
    <text evidence="1">The sequence shown here is derived from an EMBL/GenBank/DDBJ whole genome shotgun (WGS) entry which is preliminary data.</text>
</comment>
<gene>
    <name evidence="1" type="ORF">KPL78_02325</name>
</gene>
<dbReference type="RefSeq" id="WP_219761104.1">
    <property type="nucleotide sequence ID" value="NZ_JAHYBZ010000001.1"/>
</dbReference>
<accession>A0ABS7A2Z0</accession>
<evidence type="ECO:0000313" key="1">
    <source>
        <dbReference type="EMBL" id="MBW6396661.1"/>
    </source>
</evidence>
<keyword evidence="2" id="KW-1185">Reference proteome</keyword>
<evidence type="ECO:0000313" key="2">
    <source>
        <dbReference type="Proteomes" id="UP001196565"/>
    </source>
</evidence>